<keyword evidence="2" id="KW-1064">Adaptive immunity</keyword>
<dbReference type="InterPro" id="IPR007110">
    <property type="entry name" value="Ig-like_dom"/>
</dbReference>
<evidence type="ECO:0000259" key="7">
    <source>
        <dbReference type="PROSITE" id="PS50835"/>
    </source>
</evidence>
<sequence>MEKSTSSKGKNIPSFWNEQLTWEREGLQVEDRSCHLRDSPRLAGEKSSSALQKRQAAEVMAMVRDAGVIVTIPGFAIVLILLFSSCMEDAVTQTQPSVSGVELSCCEAQVVQSPESLVTGEGKVSTMSCSFTSAYQTFYWYQQLPGQGPTHLLTASSNQNVTGGRFIGERLEDGKRSSLHITDSQLGDSGSYLCAGRGSETRADPRRGAETRFPVTMVPMLGSALVLVFVSEGTYGADSVTQTDGSVTIPQGDPVLLNCTYQISGFPYLFWYVQFPNQPPRLFLRDPGREDSDEGIRKGFDATHAKKDKSFQLWKPSGEEFGREMMGTDRGELPLTSLSWVVYHVLDQRRDLCLLRVEGTFGDSVTQTEGTVLVKGGEPLVIECTYESILFPYLLWYIQHPNEAPKLWLRDKTSGGGHDEGDKKGFFADHVQDKKSFHLKKNSSEVNDSAVYYCAFRATVIATRRGAEQESTERG</sequence>
<name>A0A9D3XLZ0_9SAUR</name>
<keyword evidence="6" id="KW-0812">Transmembrane</keyword>
<reference evidence="8" key="1">
    <citation type="submission" date="2021-09" db="EMBL/GenBank/DDBJ databases">
        <title>The genome of Mauremys mutica provides insights into the evolution of semi-aquatic lifestyle.</title>
        <authorList>
            <person name="Gong S."/>
            <person name="Gao Y."/>
        </authorList>
    </citation>
    <scope>NUCLEOTIDE SEQUENCE</scope>
    <source>
        <strain evidence="8">MM-2020</strain>
        <tissue evidence="8">Muscle</tissue>
    </source>
</reference>
<keyword evidence="5" id="KW-1279">T cell receptor</keyword>
<dbReference type="SMART" id="SM00409">
    <property type="entry name" value="IG"/>
    <property type="match status" value="3"/>
</dbReference>
<dbReference type="InterPro" id="IPR013106">
    <property type="entry name" value="Ig_V-set"/>
</dbReference>
<accession>A0A9D3XLZ0</accession>
<gene>
    <name evidence="8" type="ORF">KIL84_010097</name>
</gene>
<dbReference type="AlphaFoldDB" id="A0A9D3XLZ0"/>
<evidence type="ECO:0000256" key="6">
    <source>
        <dbReference type="SAM" id="Phobius"/>
    </source>
</evidence>
<dbReference type="GO" id="GO:0042101">
    <property type="term" value="C:T cell receptor complex"/>
    <property type="evidence" value="ECO:0007669"/>
    <property type="project" value="UniProtKB-KW"/>
</dbReference>
<dbReference type="PROSITE" id="PS50835">
    <property type="entry name" value="IG_LIKE"/>
    <property type="match status" value="2"/>
</dbReference>
<dbReference type="Pfam" id="PF07686">
    <property type="entry name" value="V-set"/>
    <property type="match status" value="2"/>
</dbReference>
<dbReference type="InterPro" id="IPR036179">
    <property type="entry name" value="Ig-like_dom_sf"/>
</dbReference>
<proteinExistence type="predicted"/>
<protein>
    <recommendedName>
        <fullName evidence="7">Ig-like domain-containing protein</fullName>
    </recommendedName>
</protein>
<feature type="domain" description="Ig-like" evidence="7">
    <location>
        <begin position="96"/>
        <end position="194"/>
    </location>
</feature>
<evidence type="ECO:0000313" key="8">
    <source>
        <dbReference type="EMBL" id="KAH1182343.1"/>
    </source>
</evidence>
<keyword evidence="4" id="KW-0393">Immunoglobulin domain</keyword>
<keyword evidence="3" id="KW-0675">Receptor</keyword>
<dbReference type="InterPro" id="IPR003599">
    <property type="entry name" value="Ig_sub"/>
</dbReference>
<dbReference type="GO" id="GO:0002250">
    <property type="term" value="P:adaptive immune response"/>
    <property type="evidence" value="ECO:0007669"/>
    <property type="project" value="UniProtKB-KW"/>
</dbReference>
<dbReference type="PANTHER" id="PTHR19367">
    <property type="entry name" value="T-CELL RECEPTOR ALPHA CHAIN V REGION"/>
    <property type="match status" value="1"/>
</dbReference>
<comment type="caution">
    <text evidence="8">The sequence shown here is derived from an EMBL/GenBank/DDBJ whole genome shotgun (WGS) entry which is preliminary data.</text>
</comment>
<keyword evidence="1" id="KW-0732">Signal</keyword>
<keyword evidence="5" id="KW-0391">Immunity</keyword>
<dbReference type="InterPro" id="IPR013783">
    <property type="entry name" value="Ig-like_fold"/>
</dbReference>
<evidence type="ECO:0000256" key="2">
    <source>
        <dbReference type="ARBA" id="ARBA00023130"/>
    </source>
</evidence>
<dbReference type="PANTHER" id="PTHR19367:SF18">
    <property type="entry name" value="T CELL RECEPTOR ALPHA VARIABLE 16"/>
    <property type="match status" value="1"/>
</dbReference>
<evidence type="ECO:0000256" key="4">
    <source>
        <dbReference type="ARBA" id="ARBA00023319"/>
    </source>
</evidence>
<evidence type="ECO:0000256" key="3">
    <source>
        <dbReference type="ARBA" id="ARBA00023170"/>
    </source>
</evidence>
<organism evidence="8 9">
    <name type="scientific">Mauremys mutica</name>
    <name type="common">yellowpond turtle</name>
    <dbReference type="NCBI Taxonomy" id="74926"/>
    <lineage>
        <taxon>Eukaryota</taxon>
        <taxon>Metazoa</taxon>
        <taxon>Chordata</taxon>
        <taxon>Craniata</taxon>
        <taxon>Vertebrata</taxon>
        <taxon>Euteleostomi</taxon>
        <taxon>Archelosauria</taxon>
        <taxon>Testudinata</taxon>
        <taxon>Testudines</taxon>
        <taxon>Cryptodira</taxon>
        <taxon>Durocryptodira</taxon>
        <taxon>Testudinoidea</taxon>
        <taxon>Geoemydidae</taxon>
        <taxon>Geoemydinae</taxon>
        <taxon>Mauremys</taxon>
    </lineage>
</organism>
<evidence type="ECO:0000256" key="1">
    <source>
        <dbReference type="ARBA" id="ARBA00022729"/>
    </source>
</evidence>
<evidence type="ECO:0000313" key="9">
    <source>
        <dbReference type="Proteomes" id="UP000827986"/>
    </source>
</evidence>
<dbReference type="Proteomes" id="UP000827986">
    <property type="component" value="Unassembled WGS sequence"/>
</dbReference>
<dbReference type="SUPFAM" id="SSF48726">
    <property type="entry name" value="Immunoglobulin"/>
    <property type="match status" value="3"/>
</dbReference>
<feature type="transmembrane region" description="Helical" evidence="6">
    <location>
        <begin position="62"/>
        <end position="83"/>
    </location>
</feature>
<feature type="domain" description="Ig-like" evidence="7">
    <location>
        <begin position="363"/>
        <end position="454"/>
    </location>
</feature>
<keyword evidence="6" id="KW-0472">Membrane</keyword>
<dbReference type="EMBL" id="JAHDVG010000467">
    <property type="protein sequence ID" value="KAH1182343.1"/>
    <property type="molecule type" value="Genomic_DNA"/>
</dbReference>
<keyword evidence="6" id="KW-1133">Transmembrane helix</keyword>
<dbReference type="InterPro" id="IPR051287">
    <property type="entry name" value="TCR_variable_region"/>
</dbReference>
<dbReference type="Gene3D" id="2.60.40.10">
    <property type="entry name" value="Immunoglobulins"/>
    <property type="match status" value="3"/>
</dbReference>
<keyword evidence="9" id="KW-1185">Reference proteome</keyword>
<dbReference type="SMART" id="SM00406">
    <property type="entry name" value="IGv"/>
    <property type="match status" value="2"/>
</dbReference>
<evidence type="ECO:0000256" key="5">
    <source>
        <dbReference type="ARBA" id="ARBA00043266"/>
    </source>
</evidence>